<sequence length="415" mass="42416">MPKKGDNKATIVVIRRSGGGGGHHGGAWKIAYADFVTAMMAFFLVMWLINATTEQRRRGIANVFNPMSSEGSASAQAASEPGASVDSGASNAQDTKSGASASAGDTKSTAGKSSKDAQAVAPRGLAPGKGGVAAPSGGFGPDIGAVRGDNTAGAGKNRQQAGTIRVPAPSFPDRSIGTIALAPPDVARIVPIGGEKSGAVVSFGDGHQSDARDAAKHEQEDLERDARQLKAALASDPAGGQAARQLSIDVVPEGLRIQLSESEQKPMFDTGSARLNTRAAHLLGVIAPYLIAMPQTLSIYGYTDGAVFHNSSSSNWTLSGARADSARSILTQDGFPERRLVEVSGRADRELARPDDPGAAANRRVVLLLHRDHDVTVPAPTSVTNATPVASDPPASGAPTSGVNAAAPAQSDPPT</sequence>
<keyword evidence="3" id="KW-1003">Cell membrane</keyword>
<dbReference type="InterPro" id="IPR006665">
    <property type="entry name" value="OmpA-like"/>
</dbReference>
<evidence type="ECO:0000313" key="12">
    <source>
        <dbReference type="Proteomes" id="UP000321746"/>
    </source>
</evidence>
<dbReference type="GO" id="GO:0005886">
    <property type="term" value="C:plasma membrane"/>
    <property type="evidence" value="ECO:0007669"/>
    <property type="project" value="UniProtKB-SubCell"/>
</dbReference>
<feature type="transmembrane region" description="Helical" evidence="9">
    <location>
        <begin position="30"/>
        <end position="49"/>
    </location>
</feature>
<keyword evidence="5 9" id="KW-1133">Transmembrane helix</keyword>
<dbReference type="Gene3D" id="3.30.1330.60">
    <property type="entry name" value="OmpA-like domain"/>
    <property type="match status" value="1"/>
</dbReference>
<evidence type="ECO:0000256" key="3">
    <source>
        <dbReference type="ARBA" id="ARBA00022475"/>
    </source>
</evidence>
<feature type="compositionally biased region" description="Basic and acidic residues" evidence="8">
    <location>
        <begin position="207"/>
        <end position="225"/>
    </location>
</feature>
<dbReference type="Pfam" id="PF13677">
    <property type="entry name" value="MotB_plug"/>
    <property type="match status" value="1"/>
</dbReference>
<feature type="region of interest" description="Disordered" evidence="8">
    <location>
        <begin position="377"/>
        <end position="415"/>
    </location>
</feature>
<dbReference type="PROSITE" id="PS51123">
    <property type="entry name" value="OMPA_2"/>
    <property type="match status" value="1"/>
</dbReference>
<evidence type="ECO:0000256" key="4">
    <source>
        <dbReference type="ARBA" id="ARBA00022692"/>
    </source>
</evidence>
<accession>A0A511XG30</accession>
<dbReference type="InterPro" id="IPR036737">
    <property type="entry name" value="OmpA-like_sf"/>
</dbReference>
<dbReference type="Proteomes" id="UP000321746">
    <property type="component" value="Unassembled WGS sequence"/>
</dbReference>
<comment type="caution">
    <text evidence="11">The sequence shown here is derived from an EMBL/GenBank/DDBJ whole genome shotgun (WGS) entry which is preliminary data.</text>
</comment>
<reference evidence="11 12" key="1">
    <citation type="submission" date="2019-07" db="EMBL/GenBank/DDBJ databases">
        <title>Whole genome shotgun sequence of Acetobacter oeni NBRC 105207.</title>
        <authorList>
            <person name="Hosoyama A."/>
            <person name="Uohara A."/>
            <person name="Ohji S."/>
            <person name="Ichikawa N."/>
        </authorList>
    </citation>
    <scope>NUCLEOTIDE SEQUENCE [LARGE SCALE GENOMIC DNA]</scope>
    <source>
        <strain evidence="11 12">NBRC 105207</strain>
    </source>
</reference>
<feature type="compositionally biased region" description="Low complexity" evidence="8">
    <location>
        <begin position="68"/>
        <end position="84"/>
    </location>
</feature>
<feature type="compositionally biased region" description="Gly residues" evidence="8">
    <location>
        <begin position="127"/>
        <end position="141"/>
    </location>
</feature>
<dbReference type="AlphaFoldDB" id="A0A511XG30"/>
<dbReference type="Pfam" id="PF00691">
    <property type="entry name" value="OmpA"/>
    <property type="match status" value="1"/>
</dbReference>
<feature type="domain" description="OmpA-like" evidence="10">
    <location>
        <begin position="255"/>
        <end position="373"/>
    </location>
</feature>
<keyword evidence="11" id="KW-0282">Flagellum</keyword>
<evidence type="ECO:0000256" key="7">
    <source>
        <dbReference type="PROSITE-ProRule" id="PRU00473"/>
    </source>
</evidence>
<evidence type="ECO:0000313" key="11">
    <source>
        <dbReference type="EMBL" id="GEN61913.1"/>
    </source>
</evidence>
<proteinExistence type="inferred from homology"/>
<keyword evidence="4 9" id="KW-0812">Transmembrane</keyword>
<evidence type="ECO:0000259" key="10">
    <source>
        <dbReference type="PROSITE" id="PS51123"/>
    </source>
</evidence>
<dbReference type="InterPro" id="IPR050330">
    <property type="entry name" value="Bact_OuterMem_StrucFunc"/>
</dbReference>
<comment type="similarity">
    <text evidence="2">Belongs to the MotB family.</text>
</comment>
<comment type="subcellular location">
    <subcellularLocation>
        <location evidence="1">Cell membrane</location>
        <topology evidence="1">Single-pass membrane protein</topology>
    </subcellularLocation>
</comment>
<dbReference type="SUPFAM" id="SSF103088">
    <property type="entry name" value="OmpA-like"/>
    <property type="match status" value="1"/>
</dbReference>
<dbReference type="PANTHER" id="PTHR30329:SF21">
    <property type="entry name" value="LIPOPROTEIN YIAD-RELATED"/>
    <property type="match status" value="1"/>
</dbReference>
<gene>
    <name evidence="11" type="primary">motB</name>
    <name evidence="11" type="ORF">AOE01nite_01370</name>
</gene>
<dbReference type="EMBL" id="BJYG01000001">
    <property type="protein sequence ID" value="GEN61913.1"/>
    <property type="molecule type" value="Genomic_DNA"/>
</dbReference>
<feature type="region of interest" description="Disordered" evidence="8">
    <location>
        <begin position="68"/>
        <end position="170"/>
    </location>
</feature>
<keyword evidence="12" id="KW-1185">Reference proteome</keyword>
<name>A0A511XG30_9PROT</name>
<evidence type="ECO:0000256" key="6">
    <source>
        <dbReference type="ARBA" id="ARBA00023136"/>
    </source>
</evidence>
<feature type="compositionally biased region" description="Polar residues" evidence="8">
    <location>
        <begin position="379"/>
        <end position="388"/>
    </location>
</feature>
<evidence type="ECO:0000256" key="9">
    <source>
        <dbReference type="SAM" id="Phobius"/>
    </source>
</evidence>
<dbReference type="PANTHER" id="PTHR30329">
    <property type="entry name" value="STATOR ELEMENT OF FLAGELLAR MOTOR COMPLEX"/>
    <property type="match status" value="1"/>
</dbReference>
<dbReference type="OrthoDB" id="7170686at2"/>
<dbReference type="RefSeq" id="WP_146884917.1">
    <property type="nucleotide sequence ID" value="NZ_BJYG01000001.1"/>
</dbReference>
<feature type="compositionally biased region" description="Polar residues" evidence="8">
    <location>
        <begin position="87"/>
        <end position="112"/>
    </location>
</feature>
<keyword evidence="6 7" id="KW-0472">Membrane</keyword>
<evidence type="ECO:0000256" key="5">
    <source>
        <dbReference type="ARBA" id="ARBA00022989"/>
    </source>
</evidence>
<dbReference type="InterPro" id="IPR025713">
    <property type="entry name" value="MotB-like_N_dom"/>
</dbReference>
<evidence type="ECO:0000256" key="1">
    <source>
        <dbReference type="ARBA" id="ARBA00004162"/>
    </source>
</evidence>
<keyword evidence="11" id="KW-0966">Cell projection</keyword>
<protein>
    <submittedName>
        <fullName evidence="11">Flagellar motor protein MotB</fullName>
    </submittedName>
</protein>
<keyword evidence="11" id="KW-0969">Cilium</keyword>
<feature type="region of interest" description="Disordered" evidence="8">
    <location>
        <begin position="204"/>
        <end position="225"/>
    </location>
</feature>
<organism evidence="11 12">
    <name type="scientific">Acetobacter oeni</name>
    <dbReference type="NCBI Taxonomy" id="304077"/>
    <lineage>
        <taxon>Bacteria</taxon>
        <taxon>Pseudomonadati</taxon>
        <taxon>Pseudomonadota</taxon>
        <taxon>Alphaproteobacteria</taxon>
        <taxon>Acetobacterales</taxon>
        <taxon>Acetobacteraceae</taxon>
        <taxon>Acetobacter</taxon>
    </lineage>
</organism>
<evidence type="ECO:0000256" key="2">
    <source>
        <dbReference type="ARBA" id="ARBA00008914"/>
    </source>
</evidence>
<evidence type="ECO:0000256" key="8">
    <source>
        <dbReference type="SAM" id="MobiDB-lite"/>
    </source>
</evidence>
<dbReference type="CDD" id="cd07185">
    <property type="entry name" value="OmpA_C-like"/>
    <property type="match status" value="1"/>
</dbReference>